<keyword evidence="3" id="KW-0326">Glycosidase</keyword>
<dbReference type="InterPro" id="IPR011613">
    <property type="entry name" value="GH15-like"/>
</dbReference>
<dbReference type="RefSeq" id="WP_053380203.1">
    <property type="nucleotide sequence ID" value="NZ_CP011801.1"/>
</dbReference>
<keyword evidence="4" id="KW-1185">Reference proteome</keyword>
<dbReference type="GO" id="GO:0004553">
    <property type="term" value="F:hydrolase activity, hydrolyzing O-glycosyl compounds"/>
    <property type="evidence" value="ECO:0007669"/>
    <property type="project" value="TreeGrafter"/>
</dbReference>
<evidence type="ECO:0000259" key="1">
    <source>
        <dbReference type="Pfam" id="PF00723"/>
    </source>
</evidence>
<dbReference type="SUPFAM" id="SSF48208">
    <property type="entry name" value="Six-hairpin glycosidases"/>
    <property type="match status" value="1"/>
</dbReference>
<dbReference type="GO" id="GO:0005975">
    <property type="term" value="P:carbohydrate metabolic process"/>
    <property type="evidence" value="ECO:0007669"/>
    <property type="project" value="InterPro"/>
</dbReference>
<dbReference type="InterPro" id="IPR008928">
    <property type="entry name" value="6-hairpin_glycosidase_sf"/>
</dbReference>
<reference evidence="3 4" key="1">
    <citation type="journal article" date="2015" name="Proc. Natl. Acad. Sci. U.S.A.">
        <title>Expanded metabolic versatility of ubiquitous nitrite-oxidizing bacteria from the genus Nitrospira.</title>
        <authorList>
            <person name="Koch H."/>
            <person name="Lucker S."/>
            <person name="Albertsen M."/>
            <person name="Kitzinger K."/>
            <person name="Herbold C."/>
            <person name="Spieck E."/>
            <person name="Nielsen P.H."/>
            <person name="Wagner M."/>
            <person name="Daims H."/>
        </authorList>
    </citation>
    <scope>NUCLEOTIDE SEQUENCE [LARGE SCALE GENOMIC DNA]</scope>
    <source>
        <strain evidence="3 4">NSP M-1</strain>
    </source>
</reference>
<dbReference type="Proteomes" id="UP000069205">
    <property type="component" value="Chromosome"/>
</dbReference>
<sequence>MNWKPLNLLGGYLPLEDYGLIGDGATAALVGRDGAIAWLCLPRFDSAPLCCRILDAANGGAFTVAPEGLLESRQYYERDSAVLVTEMRSKTGLVRVTDAMLFRTGADLTEDAPAARGELLRHAHVVRGRVRLRISLDPWGGAEVERRSDGLALRGLRQADLGLHLWAGVELAGLETVLDLKAGERVPILLRWGASHYHHHPIDAEELLAATRKAWRRWSAHLQYEGPQADMVRRSALTLKLLDHFENGAIVAAPTSSLPEEIGGVRNWDYRYAWTRDAAFSVYALLRVGLPNEAAGFLGWVLDAVERNGRPLVLYNLDGRCPPAETIDPVLAGYRRSAPVRWGNGAAEQRQHDVFGEIIDCAFQWSRHYGTITEALWAKLRELIEAAGKLWREPDHGIWEVRTPGRRFTYSTALCHVALDRGARMAEQAGFPGDVERWRREAETIRDAIVTEAWDPALESLTEHLGGGGLDASLLALPLRRVLPADHPRMAATTEAIVRRLGAGDGLLYRYHQDQSPDGLEGREGAFLLCSFWLADNLALQGRIDEASELFDALCARANPLGLLPEQIDPSTGAFLGNYPQAFSHIGVISSGVTLHRAQQARAA</sequence>
<name>A0A0K2GE45_NITMO</name>
<feature type="domain" description="Trehalase-like N-terminal" evidence="2">
    <location>
        <begin position="14"/>
        <end position="87"/>
    </location>
</feature>
<dbReference type="InterPro" id="IPR012341">
    <property type="entry name" value="6hp_glycosidase-like_sf"/>
</dbReference>
<feature type="domain" description="GH15-like" evidence="1">
    <location>
        <begin position="227"/>
        <end position="591"/>
    </location>
</feature>
<proteinExistence type="predicted"/>
<dbReference type="KEGG" id="nmv:NITMOv2_2718"/>
<dbReference type="EMBL" id="CP011801">
    <property type="protein sequence ID" value="ALA59129.1"/>
    <property type="molecule type" value="Genomic_DNA"/>
</dbReference>
<accession>A0A0K2GE45</accession>
<dbReference type="Pfam" id="PF19291">
    <property type="entry name" value="TREH_N"/>
    <property type="match status" value="1"/>
</dbReference>
<dbReference type="EC" id="3.2.1.-" evidence="3"/>
<evidence type="ECO:0000313" key="3">
    <source>
        <dbReference type="EMBL" id="ALA59129.1"/>
    </source>
</evidence>
<evidence type="ECO:0000259" key="2">
    <source>
        <dbReference type="Pfam" id="PF19291"/>
    </source>
</evidence>
<dbReference type="STRING" id="42253.NITMOv2_2718"/>
<dbReference type="PATRIC" id="fig|42253.5.peg.2687"/>
<dbReference type="Pfam" id="PF00723">
    <property type="entry name" value="Glyco_hydro_15"/>
    <property type="match status" value="1"/>
</dbReference>
<dbReference type="OrthoDB" id="3902805at2"/>
<organism evidence="3 4">
    <name type="scientific">Nitrospira moscoviensis</name>
    <dbReference type="NCBI Taxonomy" id="42253"/>
    <lineage>
        <taxon>Bacteria</taxon>
        <taxon>Pseudomonadati</taxon>
        <taxon>Nitrospirota</taxon>
        <taxon>Nitrospiria</taxon>
        <taxon>Nitrospirales</taxon>
        <taxon>Nitrospiraceae</taxon>
        <taxon>Nitrospira</taxon>
    </lineage>
</organism>
<dbReference type="AlphaFoldDB" id="A0A0K2GE45"/>
<dbReference type="PANTHER" id="PTHR31616:SF0">
    <property type="entry name" value="GLUCAN 1,4-ALPHA-GLUCOSIDASE"/>
    <property type="match status" value="1"/>
</dbReference>
<protein>
    <submittedName>
        <fullName evidence="3">Glycoside hydrolase, family 15</fullName>
        <ecNumber evidence="3">3.2.1.-</ecNumber>
    </submittedName>
</protein>
<dbReference type="Gene3D" id="1.50.10.10">
    <property type="match status" value="1"/>
</dbReference>
<dbReference type="InterPro" id="IPR045582">
    <property type="entry name" value="Trehalase-like_N"/>
</dbReference>
<evidence type="ECO:0000313" key="4">
    <source>
        <dbReference type="Proteomes" id="UP000069205"/>
    </source>
</evidence>
<keyword evidence="3" id="KW-0378">Hydrolase</keyword>
<dbReference type="PANTHER" id="PTHR31616">
    <property type="entry name" value="TREHALASE"/>
    <property type="match status" value="1"/>
</dbReference>
<gene>
    <name evidence="3" type="ORF">NITMOv2_2718</name>
</gene>